<evidence type="ECO:0000313" key="3">
    <source>
        <dbReference type="Proteomes" id="UP000007755"/>
    </source>
</evidence>
<evidence type="ECO:0000313" key="2">
    <source>
        <dbReference type="EMBL" id="EGI57219.1"/>
    </source>
</evidence>
<dbReference type="EMBL" id="GL888932">
    <property type="protein sequence ID" value="EGI57219.1"/>
    <property type="molecule type" value="Genomic_DNA"/>
</dbReference>
<dbReference type="Proteomes" id="UP000007755">
    <property type="component" value="Unassembled WGS sequence"/>
</dbReference>
<protein>
    <submittedName>
        <fullName evidence="2">Uncharacterized protein</fullName>
    </submittedName>
</protein>
<feature type="compositionally biased region" description="Basic and acidic residues" evidence="1">
    <location>
        <begin position="48"/>
        <end position="59"/>
    </location>
</feature>
<proteinExistence type="predicted"/>
<organism evidence="3">
    <name type="scientific">Acromyrmex echinatior</name>
    <name type="common">Panamanian leafcutter ant</name>
    <name type="synonym">Acromyrmex octospinosus echinatior</name>
    <dbReference type="NCBI Taxonomy" id="103372"/>
    <lineage>
        <taxon>Eukaryota</taxon>
        <taxon>Metazoa</taxon>
        <taxon>Ecdysozoa</taxon>
        <taxon>Arthropoda</taxon>
        <taxon>Hexapoda</taxon>
        <taxon>Insecta</taxon>
        <taxon>Pterygota</taxon>
        <taxon>Neoptera</taxon>
        <taxon>Endopterygota</taxon>
        <taxon>Hymenoptera</taxon>
        <taxon>Apocrita</taxon>
        <taxon>Aculeata</taxon>
        <taxon>Formicoidea</taxon>
        <taxon>Formicidae</taxon>
        <taxon>Myrmicinae</taxon>
        <taxon>Acromyrmex</taxon>
    </lineage>
</organism>
<accession>F4X884</accession>
<feature type="region of interest" description="Disordered" evidence="1">
    <location>
        <begin position="1"/>
        <end position="61"/>
    </location>
</feature>
<sequence length="192" mass="21442">MIHKRAAATPHRQAAPKSESGRNPLSGSGRAPEKDRIHQSGAASNNISKEDEAKGDKARSFASPLKKNERISWRCVAFVISTRHLRLGQAVLPVPGPMHEFDLRIALKRRKLKHYADKIFCVTMGVPPRIKLYQQNGHTTALHCAYLIGADLHKLEHIMQTKFLGQGSGRAVANQTIGKREHRLTSLICLYR</sequence>
<dbReference type="AlphaFoldDB" id="F4X884"/>
<gene>
    <name evidence="2" type="ORF">G5I_14689</name>
</gene>
<evidence type="ECO:0000256" key="1">
    <source>
        <dbReference type="SAM" id="MobiDB-lite"/>
    </source>
</evidence>
<name>F4X884_ACREC</name>
<keyword evidence="3" id="KW-1185">Reference proteome</keyword>
<dbReference type="InParanoid" id="F4X884"/>
<reference evidence="2" key="1">
    <citation type="submission" date="2011-02" db="EMBL/GenBank/DDBJ databases">
        <title>The genome of the leaf-cutting ant Acromyrmex echinatior suggests key adaptations to social evolution and fungus farming.</title>
        <authorList>
            <person name="Nygaard S."/>
            <person name="Zhang G."/>
        </authorList>
    </citation>
    <scope>NUCLEOTIDE SEQUENCE</scope>
</reference>